<evidence type="ECO:0000256" key="1">
    <source>
        <dbReference type="SAM" id="MobiDB-lite"/>
    </source>
</evidence>
<keyword evidence="3" id="KW-1185">Reference proteome</keyword>
<dbReference type="EMBL" id="JAEAOA010001141">
    <property type="protein sequence ID" value="KAK3606833.1"/>
    <property type="molecule type" value="Genomic_DNA"/>
</dbReference>
<name>A0AAE0TBQ5_9BIVA</name>
<dbReference type="Proteomes" id="UP001195483">
    <property type="component" value="Unassembled WGS sequence"/>
</dbReference>
<reference evidence="2" key="1">
    <citation type="journal article" date="2021" name="Genome Biol. Evol.">
        <title>A High-Quality Reference Genome for a Parasitic Bivalve with Doubly Uniparental Inheritance (Bivalvia: Unionida).</title>
        <authorList>
            <person name="Smith C.H."/>
        </authorList>
    </citation>
    <scope>NUCLEOTIDE SEQUENCE</scope>
    <source>
        <strain evidence="2">CHS0354</strain>
    </source>
</reference>
<dbReference type="Pfam" id="PF10123">
    <property type="entry name" value="Mu-like_Pro"/>
    <property type="match status" value="1"/>
</dbReference>
<sequence length="305" mass="33187">MDKNISQKIESGAGMNIGIMSGKVGLPDFSGRAFPLLRSPPRRCGSVGNGCRSAAAVIEEAKKRQNDFVLDYEHQSLAGGAAPAAGWFSFRDIEYVPGDGMYIQASLTGKAANYIINDEYRYASAVFTYHPQSGLVEKLYSVALTNTPGIDENTTGLKEQPVTPSKTEQVSAAEVTGKPPVKEKTEPQSAALKTEAEQPLSDGPAGQPVQAKENDAAYAQKSALFNHALEQMKVIPAQRTVLMKLSTDDLRDYLNTLRPISFLKGRQTEGREQLTAGMLNTHEREVCLRLGIPETEFLTAKNQHI</sequence>
<reference evidence="2" key="2">
    <citation type="journal article" date="2021" name="Genome Biol. Evol.">
        <title>Developing a high-quality reference genome for a parasitic bivalve with doubly uniparental inheritance (Bivalvia: Unionida).</title>
        <authorList>
            <person name="Smith C.H."/>
        </authorList>
    </citation>
    <scope>NUCLEOTIDE SEQUENCE</scope>
    <source>
        <strain evidence="2">CHS0354</strain>
        <tissue evidence="2">Mantle</tissue>
    </source>
</reference>
<proteinExistence type="predicted"/>
<dbReference type="AlphaFoldDB" id="A0AAE0TBQ5"/>
<evidence type="ECO:0000313" key="3">
    <source>
        <dbReference type="Proteomes" id="UP001195483"/>
    </source>
</evidence>
<dbReference type="PIRSF" id="PIRSF016624">
    <property type="entry name" value="Mu_prophg_I"/>
    <property type="match status" value="1"/>
</dbReference>
<reference evidence="2" key="3">
    <citation type="submission" date="2023-05" db="EMBL/GenBank/DDBJ databases">
        <authorList>
            <person name="Smith C.H."/>
        </authorList>
    </citation>
    <scope>NUCLEOTIDE SEQUENCE</scope>
    <source>
        <strain evidence="2">CHS0354</strain>
        <tissue evidence="2">Mantle</tissue>
    </source>
</reference>
<feature type="compositionally biased region" description="Polar residues" evidence="1">
    <location>
        <begin position="149"/>
        <end position="170"/>
    </location>
</feature>
<accession>A0AAE0TBQ5</accession>
<organism evidence="2 3">
    <name type="scientific">Potamilus streckersoni</name>
    <dbReference type="NCBI Taxonomy" id="2493646"/>
    <lineage>
        <taxon>Eukaryota</taxon>
        <taxon>Metazoa</taxon>
        <taxon>Spiralia</taxon>
        <taxon>Lophotrochozoa</taxon>
        <taxon>Mollusca</taxon>
        <taxon>Bivalvia</taxon>
        <taxon>Autobranchia</taxon>
        <taxon>Heteroconchia</taxon>
        <taxon>Palaeoheterodonta</taxon>
        <taxon>Unionida</taxon>
        <taxon>Unionoidea</taxon>
        <taxon>Unionidae</taxon>
        <taxon>Ambleminae</taxon>
        <taxon>Lampsilini</taxon>
        <taxon>Potamilus</taxon>
    </lineage>
</organism>
<feature type="region of interest" description="Disordered" evidence="1">
    <location>
        <begin position="149"/>
        <end position="213"/>
    </location>
</feature>
<comment type="caution">
    <text evidence="2">The sequence shown here is derived from an EMBL/GenBank/DDBJ whole genome shotgun (WGS) entry which is preliminary data.</text>
</comment>
<evidence type="ECO:0000313" key="2">
    <source>
        <dbReference type="EMBL" id="KAK3606833.1"/>
    </source>
</evidence>
<dbReference type="InterPro" id="IPR012106">
    <property type="entry name" value="Phage_Mu_Gp1"/>
</dbReference>
<gene>
    <name evidence="2" type="ORF">CHS0354_018427</name>
</gene>
<evidence type="ECO:0008006" key="4">
    <source>
        <dbReference type="Google" id="ProtNLM"/>
    </source>
</evidence>
<protein>
    <recommendedName>
        <fullName evidence="4">Mu-like prophage I protein</fullName>
    </recommendedName>
</protein>